<name>A0ACB6SG08_9PLEO</name>
<feature type="non-terminal residue" evidence="1">
    <location>
        <position position="262"/>
    </location>
</feature>
<keyword evidence="2" id="KW-1185">Reference proteome</keyword>
<evidence type="ECO:0000313" key="2">
    <source>
        <dbReference type="Proteomes" id="UP000799754"/>
    </source>
</evidence>
<organism evidence="1 2">
    <name type="scientific">Macroventuria anomochaeta</name>
    <dbReference type="NCBI Taxonomy" id="301207"/>
    <lineage>
        <taxon>Eukaryota</taxon>
        <taxon>Fungi</taxon>
        <taxon>Dikarya</taxon>
        <taxon>Ascomycota</taxon>
        <taxon>Pezizomycotina</taxon>
        <taxon>Dothideomycetes</taxon>
        <taxon>Pleosporomycetidae</taxon>
        <taxon>Pleosporales</taxon>
        <taxon>Pleosporineae</taxon>
        <taxon>Didymellaceae</taxon>
        <taxon>Macroventuria</taxon>
    </lineage>
</organism>
<sequence>MRLLETTDGRTYNLTKDFLRKDEVPAYAILSHTWDADQEVTFDDIVEDNKNRYSKLRASLRLRPRPGKKGYYKLQFCARQAKRDGLRYFWVDTCCIDKKNLAELQKAINSMFSWYRDAAKCYVFLSDVSIAGRKENSESPAWQLAFAKSRWFTRGWTLQELLAPAVVEFFSREGVYLGDRLKLKQQIHDITDIPSRALCGASLDEFGIDERLSWAVERQTTREEDEVYALLGIFGVSLPFIYDEGYDKALRRLLDEIAKTHV</sequence>
<proteinExistence type="predicted"/>
<dbReference type="EMBL" id="MU006703">
    <property type="protein sequence ID" value="KAF2632273.1"/>
    <property type="molecule type" value="Genomic_DNA"/>
</dbReference>
<gene>
    <name evidence="1" type="ORF">BU25DRAFT_326134</name>
</gene>
<comment type="caution">
    <text evidence="1">The sequence shown here is derived from an EMBL/GenBank/DDBJ whole genome shotgun (WGS) entry which is preliminary data.</text>
</comment>
<evidence type="ECO:0000313" key="1">
    <source>
        <dbReference type="EMBL" id="KAF2632273.1"/>
    </source>
</evidence>
<protein>
    <submittedName>
        <fullName evidence="1">HET-domain-containing protein</fullName>
    </submittedName>
</protein>
<reference evidence="1" key="1">
    <citation type="journal article" date="2020" name="Stud. Mycol.">
        <title>101 Dothideomycetes genomes: a test case for predicting lifestyles and emergence of pathogens.</title>
        <authorList>
            <person name="Haridas S."/>
            <person name="Albert R."/>
            <person name="Binder M."/>
            <person name="Bloem J."/>
            <person name="Labutti K."/>
            <person name="Salamov A."/>
            <person name="Andreopoulos B."/>
            <person name="Baker S."/>
            <person name="Barry K."/>
            <person name="Bills G."/>
            <person name="Bluhm B."/>
            <person name="Cannon C."/>
            <person name="Castanera R."/>
            <person name="Culley D."/>
            <person name="Daum C."/>
            <person name="Ezra D."/>
            <person name="Gonzalez J."/>
            <person name="Henrissat B."/>
            <person name="Kuo A."/>
            <person name="Liang C."/>
            <person name="Lipzen A."/>
            <person name="Lutzoni F."/>
            <person name="Magnuson J."/>
            <person name="Mondo S."/>
            <person name="Nolan M."/>
            <person name="Ohm R."/>
            <person name="Pangilinan J."/>
            <person name="Park H.-J."/>
            <person name="Ramirez L."/>
            <person name="Alfaro M."/>
            <person name="Sun H."/>
            <person name="Tritt A."/>
            <person name="Yoshinaga Y."/>
            <person name="Zwiers L.-H."/>
            <person name="Turgeon B."/>
            <person name="Goodwin S."/>
            <person name="Spatafora J."/>
            <person name="Crous P."/>
            <person name="Grigoriev I."/>
        </authorList>
    </citation>
    <scope>NUCLEOTIDE SEQUENCE</scope>
    <source>
        <strain evidence="1">CBS 525.71</strain>
    </source>
</reference>
<accession>A0ACB6SG08</accession>
<dbReference type="Proteomes" id="UP000799754">
    <property type="component" value="Unassembled WGS sequence"/>
</dbReference>